<protein>
    <submittedName>
        <fullName evidence="4">Uncharacterized protein</fullName>
    </submittedName>
</protein>
<dbReference type="InterPro" id="IPR001680">
    <property type="entry name" value="WD40_rpt"/>
</dbReference>
<dbReference type="InterPro" id="IPR015943">
    <property type="entry name" value="WD40/YVTN_repeat-like_dom_sf"/>
</dbReference>
<dbReference type="Pfam" id="PF23753">
    <property type="entry name" value="TPR_WDR11"/>
    <property type="match status" value="1"/>
</dbReference>
<feature type="compositionally biased region" description="Low complexity" evidence="1">
    <location>
        <begin position="693"/>
        <end position="705"/>
    </location>
</feature>
<name>A0A0X3P7H9_SCHSO</name>
<dbReference type="InterPro" id="IPR057854">
    <property type="entry name" value="TPR_WDR11"/>
</dbReference>
<dbReference type="InterPro" id="IPR039694">
    <property type="entry name" value="WDR11"/>
</dbReference>
<evidence type="ECO:0000256" key="1">
    <source>
        <dbReference type="SAM" id="MobiDB-lite"/>
    </source>
</evidence>
<feature type="domain" description="WDR11 TPR" evidence="3">
    <location>
        <begin position="1139"/>
        <end position="1354"/>
    </location>
</feature>
<feature type="domain" description="WDR11 first beta-propeller" evidence="2">
    <location>
        <begin position="19"/>
        <end position="176"/>
    </location>
</feature>
<dbReference type="SMART" id="SM00320">
    <property type="entry name" value="WD40"/>
    <property type="match status" value="5"/>
</dbReference>
<feature type="compositionally biased region" description="Basic and acidic residues" evidence="1">
    <location>
        <begin position="706"/>
        <end position="715"/>
    </location>
</feature>
<dbReference type="SUPFAM" id="SSF50998">
    <property type="entry name" value="Quinoprotein alcohol dehydrogenase-like"/>
    <property type="match status" value="1"/>
</dbReference>
<dbReference type="GO" id="GO:0005737">
    <property type="term" value="C:cytoplasm"/>
    <property type="evidence" value="ECO:0007669"/>
    <property type="project" value="TreeGrafter"/>
</dbReference>
<dbReference type="Pfam" id="PF23751">
    <property type="entry name" value="Beta-prop_WDR11_1st"/>
    <property type="match status" value="1"/>
</dbReference>
<feature type="compositionally biased region" description="Polar residues" evidence="1">
    <location>
        <begin position="1035"/>
        <end position="1046"/>
    </location>
</feature>
<dbReference type="PANTHER" id="PTHR14593:SF5">
    <property type="entry name" value="WD REPEAT-CONTAINING PROTEIN 11"/>
    <property type="match status" value="1"/>
</dbReference>
<dbReference type="InterPro" id="IPR011047">
    <property type="entry name" value="Quinoprotein_ADH-like_sf"/>
</dbReference>
<sequence length="1401" mass="153290">MDIRPIIIGSVGGADSAYALDCGWQRLVAFTNNYCISVIDLNNRMLLQSLSLHQSPIVQLRWAPENYYHDAKNPYLHRLASADASGRIIIWNVLSGSALAEGTEPGSAVCAIQWVPDQEISRDLLAVLHSDNKLILWNAQTCTVLWRKTYNDIISSFSFDPFSTKNILFQGPNSFLFVEDFSLNVVPSSPGRRVLFSGLAGGTDPTTVNMSSGRFSKAIRATAKAMIGERFFGSIKNSRPTDELLSEIDEIPMETPIQMLFHGFRKQHIILVYPREVVVFDMVLCQPVGSINLEQSSASFMRVYACRQADMLICLHVTGVITVHLGGTSTTPVPDLDTANCNLRYIKVGESRSLRRGRNFRILSMTVDPARELQVTVATSDGRLQFFELEPEQTAGKGHHAPTGVSWPSWTLTDLISLYNNDENRSQPPQLRLRLQGFYTGSSPTPTVCTVCPAHFILPLSMSSRHSSLIAIGTMRGSVQIWDAYTAKMWREYQVLNVPILGVCWGTISASEDKAPDHAAAAASADISGKSAVPIDNQSHGLSLFVHGWQPVESSCVVSCTPFDASSGQVRNFVVRLDLRTGQQQQVFSQRDGAFELRAMKMALQKTGSPCANKVGRWFTVASELADQAMSNVSCIRLMRVSHLGQYLAVLFENWPLEIWDAHKLVLLKSFPMQGCKPVTLTWSSANSQRTYAASSGDTGSTSSRSDADQKEGWDRLSSPDLSRKAYVRESLILCTSPINLKLFTIEGSEVDSVPISNTIIQSIPAPSCNNISCAAWRSPLIAFGTTDGCIAVRNLQRKETLIRTMSFVISPLTSNRSKPANTAQVSANLSVNYTVDGPGGTGSASVISAPMATGSLSLPAAVTHPTAIRKVEFLTGSTATSRLLVLCNAAVTVWEPLTMLLICIFRIGDFPQTALVDVTWSTVIASPSSAPVCALLTADGSIRLAVAGSASTNQNLIDSVDFVPPASEYSPVSQFEFGSPFSASYMTSDFPLIPSLLPNNVALLLRHLLQHQPWLSQPSADPPLIQLADAPHSSGDSTPPASSTYSLSCPPLSTGFSEVYSSANGFFAALKKVEGLASFFTSPTRSIVERCLLTALLFGDSYETAFWRLAAYRLLVVERPASTHNNHFTLGISWDTLADQEAYRNAVVERVNRFNQLASAEQSKLCTQYLLMLGFRKIATQKLAETQADAANFSLNVHRACLLAASVYIQRLEAESAETTHSAARLNYNSTVKLLAANMISNNHLHEGVELLCMLGLHVDACRYLETYNEWGTAVWLAKCALEKSDADEVMRRWAVHLASRANQKSLAILILVFLGQHEGVLNLLHSVRQHQLAARYLEACLEFGSLKTDSKSAKLHSQIYLEFARTLLTLGHKDSAVYYADLAGELGQPVREEADFLLS</sequence>
<dbReference type="InterPro" id="IPR036322">
    <property type="entry name" value="WD40_repeat_dom_sf"/>
</dbReference>
<dbReference type="Gene3D" id="2.130.10.10">
    <property type="entry name" value="YVTN repeat-like/Quinoprotein amine dehydrogenase"/>
    <property type="match status" value="2"/>
</dbReference>
<evidence type="ECO:0000313" key="4">
    <source>
        <dbReference type="EMBL" id="JAP45837.1"/>
    </source>
</evidence>
<dbReference type="PANTHER" id="PTHR14593">
    <property type="entry name" value="WD REPEAT-CONTAINING PROTEIN 11"/>
    <property type="match status" value="1"/>
</dbReference>
<reference evidence="4" key="1">
    <citation type="submission" date="2016-01" db="EMBL/GenBank/DDBJ databases">
        <title>Reference transcriptome for the parasite Schistocephalus solidus: insights into the molecular evolution of parasitism.</title>
        <authorList>
            <person name="Hebert F.O."/>
            <person name="Grambauer S."/>
            <person name="Barber I."/>
            <person name="Landry C.R."/>
            <person name="Aubin-Horth N."/>
        </authorList>
    </citation>
    <scope>NUCLEOTIDE SEQUENCE</scope>
</reference>
<evidence type="ECO:0000259" key="3">
    <source>
        <dbReference type="Pfam" id="PF23753"/>
    </source>
</evidence>
<dbReference type="InterPro" id="IPR057852">
    <property type="entry name" value="Beta-prop_WDR11_1st"/>
</dbReference>
<accession>A0A0X3P7H9</accession>
<feature type="region of interest" description="Disordered" evidence="1">
    <location>
        <begin position="693"/>
        <end position="718"/>
    </location>
</feature>
<feature type="region of interest" description="Disordered" evidence="1">
    <location>
        <begin position="1027"/>
        <end position="1046"/>
    </location>
</feature>
<evidence type="ECO:0000259" key="2">
    <source>
        <dbReference type="Pfam" id="PF23751"/>
    </source>
</evidence>
<organism evidence="4">
    <name type="scientific">Schistocephalus solidus</name>
    <name type="common">Tapeworm</name>
    <dbReference type="NCBI Taxonomy" id="70667"/>
    <lineage>
        <taxon>Eukaryota</taxon>
        <taxon>Metazoa</taxon>
        <taxon>Spiralia</taxon>
        <taxon>Lophotrochozoa</taxon>
        <taxon>Platyhelminthes</taxon>
        <taxon>Cestoda</taxon>
        <taxon>Eucestoda</taxon>
        <taxon>Diphyllobothriidea</taxon>
        <taxon>Diphyllobothriidae</taxon>
        <taxon>Schistocephalus</taxon>
    </lineage>
</organism>
<proteinExistence type="predicted"/>
<dbReference type="SUPFAM" id="SSF50978">
    <property type="entry name" value="WD40 repeat-like"/>
    <property type="match status" value="2"/>
</dbReference>
<gene>
    <name evidence="4" type="ORF">TR93879</name>
</gene>
<dbReference type="EMBL" id="GEEE01017388">
    <property type="protein sequence ID" value="JAP45837.1"/>
    <property type="molecule type" value="Transcribed_RNA"/>
</dbReference>